<dbReference type="Pfam" id="PF02709">
    <property type="entry name" value="Glyco_transf_7C"/>
    <property type="match status" value="1"/>
</dbReference>
<sequence length="264" mass="29961">MSFSLIVVAVSRPEYVETIEKTMAIAARYLSEIIIVHDNNDIFTAFKDKIRSESLNVLGIYSGDKQFNKSFFINIAASYARKDVLLFCDSDVYLTDFDFEFVANNVVKKNFFTLEIVSESVIPENFVPYGNLHRIDHGIKICCSNGIEVYTTISSSFPQIRARGAPGIFSILKENFTAVGGYNSALEGWGWEDIDFILRSQLTLGLRRLCHGRGIHLTHGDAQRNILAKNKFEDQYRNRSKSLNNISNDVFIGTMETDFNSFTR</sequence>
<proteinExistence type="predicted"/>
<dbReference type="SUPFAM" id="SSF53448">
    <property type="entry name" value="Nucleotide-diphospho-sugar transferases"/>
    <property type="match status" value="1"/>
</dbReference>
<dbReference type="InterPro" id="IPR027791">
    <property type="entry name" value="Galactosyl_T_C"/>
</dbReference>
<accession>A0ABS3LWM4</accession>
<dbReference type="Gene3D" id="3.90.550.10">
    <property type="entry name" value="Spore Coat Polysaccharide Biosynthesis Protein SpsA, Chain A"/>
    <property type="match status" value="1"/>
</dbReference>
<dbReference type="InterPro" id="IPR029044">
    <property type="entry name" value="Nucleotide-diphossugar_trans"/>
</dbReference>
<evidence type="ECO:0000256" key="1">
    <source>
        <dbReference type="ARBA" id="ARBA00022679"/>
    </source>
</evidence>
<gene>
    <name evidence="3" type="ORF">J2D73_11065</name>
</gene>
<evidence type="ECO:0000313" key="4">
    <source>
        <dbReference type="Proteomes" id="UP000664771"/>
    </source>
</evidence>
<protein>
    <submittedName>
        <fullName evidence="3">Glycosyltransferase family 2 protein</fullName>
    </submittedName>
</protein>
<dbReference type="CDD" id="cd00761">
    <property type="entry name" value="Glyco_tranf_GTA_type"/>
    <property type="match status" value="1"/>
</dbReference>
<comment type="caution">
    <text evidence="3">The sequence shown here is derived from an EMBL/GenBank/DDBJ whole genome shotgun (WGS) entry which is preliminary data.</text>
</comment>
<evidence type="ECO:0000259" key="2">
    <source>
        <dbReference type="Pfam" id="PF02709"/>
    </source>
</evidence>
<name>A0ABS3LWM4_9PROT</name>
<feature type="domain" description="Galactosyltransferase C-terminal" evidence="2">
    <location>
        <begin position="166"/>
        <end position="218"/>
    </location>
</feature>
<keyword evidence="4" id="KW-1185">Reference proteome</keyword>
<reference evidence="3 4" key="1">
    <citation type="submission" date="2021-03" db="EMBL/GenBank/DDBJ databases">
        <title>The complete genome sequence of Acetobacter sacchari TBRC 11175.</title>
        <authorList>
            <person name="Charoenyingcharoen P."/>
            <person name="Yukphan P."/>
        </authorList>
    </citation>
    <scope>NUCLEOTIDE SEQUENCE [LARGE SCALE GENOMIC DNA]</scope>
    <source>
        <strain evidence="3 4">TBRC 11175</strain>
    </source>
</reference>
<dbReference type="EMBL" id="JAFVMF010000010">
    <property type="protein sequence ID" value="MBO1360328.1"/>
    <property type="molecule type" value="Genomic_DNA"/>
</dbReference>
<keyword evidence="1" id="KW-0808">Transferase</keyword>
<evidence type="ECO:0000313" key="3">
    <source>
        <dbReference type="EMBL" id="MBO1360328.1"/>
    </source>
</evidence>
<dbReference type="RefSeq" id="WP_207881602.1">
    <property type="nucleotide sequence ID" value="NZ_JAFVMF010000010.1"/>
</dbReference>
<dbReference type="Proteomes" id="UP000664771">
    <property type="component" value="Unassembled WGS sequence"/>
</dbReference>
<organism evidence="3 4">
    <name type="scientific">Acetobacter sacchari</name>
    <dbReference type="NCBI Taxonomy" id="2661687"/>
    <lineage>
        <taxon>Bacteria</taxon>
        <taxon>Pseudomonadati</taxon>
        <taxon>Pseudomonadota</taxon>
        <taxon>Alphaproteobacteria</taxon>
        <taxon>Acetobacterales</taxon>
        <taxon>Acetobacteraceae</taxon>
        <taxon>Acetobacter</taxon>
    </lineage>
</organism>